<organism evidence="2 3">
    <name type="scientific">Cotesia glomerata</name>
    <name type="common">Lepidopteran parasitic wasp</name>
    <name type="synonym">Apanteles glomeratus</name>
    <dbReference type="NCBI Taxonomy" id="32391"/>
    <lineage>
        <taxon>Eukaryota</taxon>
        <taxon>Metazoa</taxon>
        <taxon>Ecdysozoa</taxon>
        <taxon>Arthropoda</taxon>
        <taxon>Hexapoda</taxon>
        <taxon>Insecta</taxon>
        <taxon>Pterygota</taxon>
        <taxon>Neoptera</taxon>
        <taxon>Endopterygota</taxon>
        <taxon>Hymenoptera</taxon>
        <taxon>Apocrita</taxon>
        <taxon>Ichneumonoidea</taxon>
        <taxon>Braconidae</taxon>
        <taxon>Microgastrinae</taxon>
        <taxon>Cotesia</taxon>
    </lineage>
</organism>
<proteinExistence type="predicted"/>
<feature type="region of interest" description="Disordered" evidence="1">
    <location>
        <begin position="25"/>
        <end position="56"/>
    </location>
</feature>
<comment type="caution">
    <text evidence="2">The sequence shown here is derived from an EMBL/GenBank/DDBJ whole genome shotgun (WGS) entry which is preliminary data.</text>
</comment>
<protein>
    <submittedName>
        <fullName evidence="2">Uncharacterized protein</fullName>
    </submittedName>
</protein>
<evidence type="ECO:0000313" key="2">
    <source>
        <dbReference type="EMBL" id="KAH0567084.1"/>
    </source>
</evidence>
<reference evidence="2 3" key="1">
    <citation type="journal article" date="2021" name="J. Hered.">
        <title>A chromosome-level genome assembly of the parasitoid wasp, Cotesia glomerata (Hymenoptera: Braconidae).</title>
        <authorList>
            <person name="Pinto B.J."/>
            <person name="Weis J.J."/>
            <person name="Gamble T."/>
            <person name="Ode P.J."/>
            <person name="Paul R."/>
            <person name="Zaspel J.M."/>
        </authorList>
    </citation>
    <scope>NUCLEOTIDE SEQUENCE [LARGE SCALE GENOMIC DNA]</scope>
    <source>
        <strain evidence="2">CgM1</strain>
    </source>
</reference>
<keyword evidence="3" id="KW-1185">Reference proteome</keyword>
<accession>A0AAV7J7Y1</accession>
<dbReference type="Proteomes" id="UP000826195">
    <property type="component" value="Unassembled WGS sequence"/>
</dbReference>
<dbReference type="AlphaFoldDB" id="A0AAV7J7Y1"/>
<gene>
    <name evidence="2" type="ORF">KQX54_006535</name>
</gene>
<name>A0AAV7J7Y1_COTGL</name>
<evidence type="ECO:0000256" key="1">
    <source>
        <dbReference type="SAM" id="MobiDB-lite"/>
    </source>
</evidence>
<dbReference type="EMBL" id="JAHXZJ010000001">
    <property type="protein sequence ID" value="KAH0567084.1"/>
    <property type="molecule type" value="Genomic_DNA"/>
</dbReference>
<evidence type="ECO:0000313" key="3">
    <source>
        <dbReference type="Proteomes" id="UP000826195"/>
    </source>
</evidence>
<sequence>MTDERKREASRIRWWGKHGHPLSVLRGFPGSGSPRPGTAEPGPTLPTKTKCDTDTSVIDTPSTVEWVLMQEQGMKKICREAGLPPVNRTLNAAVLLRRSFCILALGLIGQAMGYVGSKTHSYQVG</sequence>
<feature type="compositionally biased region" description="Low complexity" evidence="1">
    <location>
        <begin position="26"/>
        <end position="37"/>
    </location>
</feature>